<feature type="transmembrane region" description="Helical" evidence="2">
    <location>
        <begin position="34"/>
        <end position="53"/>
    </location>
</feature>
<proteinExistence type="predicted"/>
<evidence type="ECO:0000256" key="2">
    <source>
        <dbReference type="SAM" id="Phobius"/>
    </source>
</evidence>
<evidence type="ECO:0000313" key="5">
    <source>
        <dbReference type="Proteomes" id="UP000606008"/>
    </source>
</evidence>
<comment type="caution">
    <text evidence="4">The sequence shown here is derived from an EMBL/GenBank/DDBJ whole genome shotgun (WGS) entry which is preliminary data.</text>
</comment>
<gene>
    <name evidence="4" type="ORF">F7231_00335</name>
</gene>
<keyword evidence="2" id="KW-0812">Transmembrane</keyword>
<feature type="transmembrane region" description="Helical" evidence="2">
    <location>
        <begin position="6"/>
        <end position="22"/>
    </location>
</feature>
<keyword evidence="5" id="KW-1185">Reference proteome</keyword>
<dbReference type="EMBL" id="WAEL01000001">
    <property type="protein sequence ID" value="NID08602.1"/>
    <property type="molecule type" value="Genomic_DNA"/>
</dbReference>
<keyword evidence="2" id="KW-0472">Membrane</keyword>
<feature type="compositionally biased region" description="Pro residues" evidence="1">
    <location>
        <begin position="98"/>
        <end position="114"/>
    </location>
</feature>
<feature type="compositionally biased region" description="Acidic residues" evidence="1">
    <location>
        <begin position="117"/>
        <end position="133"/>
    </location>
</feature>
<dbReference type="Pfam" id="PF18917">
    <property type="entry name" value="LiaI-LiaF-like_TM1"/>
    <property type="match status" value="1"/>
</dbReference>
<feature type="transmembrane region" description="Helical" evidence="2">
    <location>
        <begin position="59"/>
        <end position="80"/>
    </location>
</feature>
<name>A0ABX0QC18_9BACT</name>
<accession>A0ABX0QC18</accession>
<organism evidence="4 5">
    <name type="scientific">Fibrivirga algicola</name>
    <dbReference type="NCBI Taxonomy" id="2950420"/>
    <lineage>
        <taxon>Bacteria</taxon>
        <taxon>Pseudomonadati</taxon>
        <taxon>Bacteroidota</taxon>
        <taxon>Cytophagia</taxon>
        <taxon>Cytophagales</taxon>
        <taxon>Spirosomataceae</taxon>
        <taxon>Fibrivirga</taxon>
    </lineage>
</organism>
<sequence length="354" mass="38861">MNTNRNFFWGLTCVTLGVLFLARNWNLFPMPDWHFVRTLWPVLLILGGAALILRTTTPVMSVVATGLLAVALPFWLFSYIGRHHSYREDRDLSMRFDPPSPPSPPSPPGVPNPPSMDMDDDNDDDEDDDDDDFDTNRHLKAGTFMEDMPVPAPAEARFRLEGGAAKFKMDDTTPKLIDARTKAVNLYSMSIDRVGTQIPTVRLSPAKGSSNNISLFDDDGDSDFGEVVVKLNESPLWDMQMDFGAGAADFDLSRYAVKALKVEAGAASLDLRLGDRAAQSDVRISSGMASVKIKVPKTAGVKITTDGGLNSTDIDDDFDKVGSSTYLSPNYNTSTKKITIRYDGGLSSLKVSRY</sequence>
<feature type="domain" description="LiaI-LiaF-like transmembrane region" evidence="3">
    <location>
        <begin position="7"/>
        <end position="52"/>
    </location>
</feature>
<keyword evidence="2" id="KW-1133">Transmembrane helix</keyword>
<dbReference type="Proteomes" id="UP000606008">
    <property type="component" value="Unassembled WGS sequence"/>
</dbReference>
<reference evidence="4" key="1">
    <citation type="submission" date="2024-05" db="EMBL/GenBank/DDBJ databases">
        <authorList>
            <person name="Jung D.-H."/>
        </authorList>
    </citation>
    <scope>NUCLEOTIDE SEQUENCE</scope>
    <source>
        <strain evidence="4">JA-25</strain>
    </source>
</reference>
<evidence type="ECO:0000313" key="4">
    <source>
        <dbReference type="EMBL" id="NID08602.1"/>
    </source>
</evidence>
<evidence type="ECO:0000259" key="3">
    <source>
        <dbReference type="Pfam" id="PF18917"/>
    </source>
</evidence>
<dbReference type="InterPro" id="IPR043726">
    <property type="entry name" value="LiaI-LiaF-like_TM1"/>
</dbReference>
<dbReference type="RefSeq" id="WP_166690501.1">
    <property type="nucleotide sequence ID" value="NZ_WAEL01000001.1"/>
</dbReference>
<evidence type="ECO:0000256" key="1">
    <source>
        <dbReference type="SAM" id="MobiDB-lite"/>
    </source>
</evidence>
<protein>
    <recommendedName>
        <fullName evidence="3">LiaI-LiaF-like transmembrane region domain-containing protein</fullName>
    </recommendedName>
</protein>
<feature type="region of interest" description="Disordered" evidence="1">
    <location>
        <begin position="91"/>
        <end position="145"/>
    </location>
</feature>